<dbReference type="AlphaFoldDB" id="A0A0C2YEU9"/>
<feature type="region of interest" description="Disordered" evidence="1">
    <location>
        <begin position="1067"/>
        <end position="1086"/>
    </location>
</feature>
<dbReference type="EMBL" id="KN831785">
    <property type="protein sequence ID" value="KIM39562.1"/>
    <property type="molecule type" value="Genomic_DNA"/>
</dbReference>
<feature type="compositionally biased region" description="Basic and acidic residues" evidence="1">
    <location>
        <begin position="1"/>
        <end position="35"/>
    </location>
</feature>
<proteinExistence type="predicted"/>
<feature type="region of interest" description="Disordered" evidence="1">
    <location>
        <begin position="341"/>
        <end position="363"/>
    </location>
</feature>
<evidence type="ECO:0000313" key="3">
    <source>
        <dbReference type="Proteomes" id="UP000053424"/>
    </source>
</evidence>
<organism evidence="2 3">
    <name type="scientific">Hebeloma cylindrosporum</name>
    <dbReference type="NCBI Taxonomy" id="76867"/>
    <lineage>
        <taxon>Eukaryota</taxon>
        <taxon>Fungi</taxon>
        <taxon>Dikarya</taxon>
        <taxon>Basidiomycota</taxon>
        <taxon>Agaricomycotina</taxon>
        <taxon>Agaricomycetes</taxon>
        <taxon>Agaricomycetidae</taxon>
        <taxon>Agaricales</taxon>
        <taxon>Agaricineae</taxon>
        <taxon>Hymenogastraceae</taxon>
        <taxon>Hebeloma</taxon>
    </lineage>
</organism>
<feature type="region of interest" description="Disordered" evidence="1">
    <location>
        <begin position="1"/>
        <end position="51"/>
    </location>
</feature>
<name>A0A0C2YEU9_HEBCY</name>
<dbReference type="HOGENOM" id="CLU_279919_0_0_1"/>
<reference evidence="2 3" key="1">
    <citation type="submission" date="2014-04" db="EMBL/GenBank/DDBJ databases">
        <authorList>
            <consortium name="DOE Joint Genome Institute"/>
            <person name="Kuo A."/>
            <person name="Gay G."/>
            <person name="Dore J."/>
            <person name="Kohler A."/>
            <person name="Nagy L.G."/>
            <person name="Floudas D."/>
            <person name="Copeland A."/>
            <person name="Barry K.W."/>
            <person name="Cichocki N."/>
            <person name="Veneault-Fourrey C."/>
            <person name="LaButti K."/>
            <person name="Lindquist E.A."/>
            <person name="Lipzen A."/>
            <person name="Lundell T."/>
            <person name="Morin E."/>
            <person name="Murat C."/>
            <person name="Sun H."/>
            <person name="Tunlid A."/>
            <person name="Henrissat B."/>
            <person name="Grigoriev I.V."/>
            <person name="Hibbett D.S."/>
            <person name="Martin F."/>
            <person name="Nordberg H.P."/>
            <person name="Cantor M.N."/>
            <person name="Hua S.X."/>
        </authorList>
    </citation>
    <scope>NUCLEOTIDE SEQUENCE [LARGE SCALE GENOMIC DNA]</scope>
    <source>
        <strain evidence="3">h7</strain>
    </source>
</reference>
<reference evidence="3" key="2">
    <citation type="submission" date="2015-01" db="EMBL/GenBank/DDBJ databases">
        <title>Evolutionary Origins and Diversification of the Mycorrhizal Mutualists.</title>
        <authorList>
            <consortium name="DOE Joint Genome Institute"/>
            <consortium name="Mycorrhizal Genomics Consortium"/>
            <person name="Kohler A."/>
            <person name="Kuo A."/>
            <person name="Nagy L.G."/>
            <person name="Floudas D."/>
            <person name="Copeland A."/>
            <person name="Barry K.W."/>
            <person name="Cichocki N."/>
            <person name="Veneault-Fourrey C."/>
            <person name="LaButti K."/>
            <person name="Lindquist E.A."/>
            <person name="Lipzen A."/>
            <person name="Lundell T."/>
            <person name="Morin E."/>
            <person name="Murat C."/>
            <person name="Riley R."/>
            <person name="Ohm R."/>
            <person name="Sun H."/>
            <person name="Tunlid A."/>
            <person name="Henrissat B."/>
            <person name="Grigoriev I.V."/>
            <person name="Hibbett D.S."/>
            <person name="Martin F."/>
        </authorList>
    </citation>
    <scope>NUCLEOTIDE SEQUENCE [LARGE SCALE GENOMIC DNA]</scope>
    <source>
        <strain evidence="3">h7</strain>
    </source>
</reference>
<dbReference type="OrthoDB" id="2678679at2759"/>
<evidence type="ECO:0000256" key="1">
    <source>
        <dbReference type="SAM" id="MobiDB-lite"/>
    </source>
</evidence>
<feature type="region of interest" description="Disordered" evidence="1">
    <location>
        <begin position="542"/>
        <end position="582"/>
    </location>
</feature>
<keyword evidence="3" id="KW-1185">Reference proteome</keyword>
<accession>A0A0C2YEU9</accession>
<gene>
    <name evidence="2" type="ORF">M413DRAFT_447045</name>
</gene>
<dbReference type="Proteomes" id="UP000053424">
    <property type="component" value="Unassembled WGS sequence"/>
</dbReference>
<sequence length="1124" mass="125552">MARPRKTDAVATEKTEDVRLGKKRARQEAGEDRPSPTKKAKTSTKSAKKDTVVVLKRTTKPAKPSKANAVDPKLFLSPKWKVKDMKLPNVTLRRTSQLTELRPRVWASNREELFAILPEMTGSKCINGVSWKLFDMPMILLDDKNEVFRVVRDAVDTLSLEISMIQSFTYSVLGKARPDDSPASTYPPQSVLRPISKPEANLESLLKPAHDTFKTKRVALKYQSAAPKDTVDNLQDAGTISFPTPTIPIHVPNGHGIDKFGHPSSNAFHPMFLEPADRLPAIPTYGIDNVTGTYPMLLKSPNLMPPIPTHGLDKFGRSASSGFYPILSDYAKEARPYQSTWPTSSVDLSSNVASTSTNGTSRAVDIQNGMSSWLTQRNDSFLATQHFQGHRSQPIPLAHNSRFRDEGYVAALLHVAERQFSGPPRMTAAARSFTVPSQVPLVPNDEPVLFPKSAMGEPPVRPHPKVQLKDLFRVEQIISGRTQNDVVQDGFVNFSSIPDVTTHTWEERRYAASNPLPSDRPRTLPAEPPNLEVDRSGLSFMNIQHSPEGNHATLPIPETLEPPSVEPEPPVNDSQDPWAGYIPSPIPEEAQALINAYVCGRPFNLLVSRSRLEYYWNLALPEEYGFAMMGFFRVLSVQESRLRDDSMLSDAVNSTGLIKGNVEWKFRLQWTPGGEESLKPCQLDDPNRLDFHALGSPWWAPKSRSRHVRGAPSPPQLKVELNPGLKRDSEDDYLTTPKYRLARMGHPDYKFRDRPVGELYSCLLPLTLLAPFGPAVMDTTFPRGWYCLMCGKLNFQAALRQRKCSSSFCKGNPPLVPPYVVELSFMRDPQDRLQLSLPVNTYPQPVKMKIAQFLEGTRVITYMIRGEEDTYIKHVFTGNLLRLQPHATLLMRDIQLYVELMRPCTENGPYFYYTAAAPSDLREPTDKKWANLPGCLNQAKDIVLHRTRMYGEVKDKQISVNHLRLLAWVTAGTKKSPDLIRAKKHCVMFLAFGCNIVLTVWPRSMEVVTGSAAAIVAAKLEEQEVELYTIADSNNADVGGSGSGGWIAHDANTKGEEDNTTTTVALQSLASSPKKGKAPEKPPRPSFMITLVHGDHVVFYGDDFEYSIKREGTSFLLMLSHQDL</sequence>
<feature type="compositionally biased region" description="Polar residues" evidence="1">
    <location>
        <begin position="341"/>
        <end position="361"/>
    </location>
</feature>
<evidence type="ECO:0000313" key="2">
    <source>
        <dbReference type="EMBL" id="KIM39562.1"/>
    </source>
</evidence>
<protein>
    <submittedName>
        <fullName evidence="2">Uncharacterized protein</fullName>
    </submittedName>
</protein>